<dbReference type="PANTHER" id="PTHR22946">
    <property type="entry name" value="DIENELACTONE HYDROLASE DOMAIN-CONTAINING PROTEIN-RELATED"/>
    <property type="match status" value="1"/>
</dbReference>
<protein>
    <submittedName>
        <fullName evidence="4">Alpha/beta hydrolase</fullName>
    </submittedName>
</protein>
<feature type="compositionally biased region" description="Low complexity" evidence="3">
    <location>
        <begin position="539"/>
        <end position="550"/>
    </location>
</feature>
<dbReference type="InterPro" id="IPR050261">
    <property type="entry name" value="FrsA_esterase"/>
</dbReference>
<dbReference type="InterPro" id="IPR029058">
    <property type="entry name" value="AB_hydrolase_fold"/>
</dbReference>
<comment type="pathway">
    <text evidence="1">Mycotoxin biosynthesis.</text>
</comment>
<evidence type="ECO:0000256" key="3">
    <source>
        <dbReference type="SAM" id="MobiDB-lite"/>
    </source>
</evidence>
<feature type="region of interest" description="Disordered" evidence="3">
    <location>
        <begin position="522"/>
        <end position="552"/>
    </location>
</feature>
<comment type="caution">
    <text evidence="4">The sequence shown here is derived from an EMBL/GenBank/DDBJ whole genome shotgun (WGS) entry which is preliminary data.</text>
</comment>
<dbReference type="Gene3D" id="1.20.1440.110">
    <property type="entry name" value="acylaminoacyl peptidase"/>
    <property type="match status" value="1"/>
</dbReference>
<gene>
    <name evidence="4" type="ORF">VFPPC_16773</name>
</gene>
<proteinExistence type="predicted"/>
<evidence type="ECO:0000256" key="2">
    <source>
        <dbReference type="ARBA" id="ARBA00022801"/>
    </source>
</evidence>
<keyword evidence="5" id="KW-1185">Reference proteome</keyword>
<dbReference type="Proteomes" id="UP000078397">
    <property type="component" value="Unassembled WGS sequence"/>
</dbReference>
<dbReference type="Gene3D" id="3.40.50.1820">
    <property type="entry name" value="alpha/beta hydrolase"/>
    <property type="match status" value="1"/>
</dbReference>
<evidence type="ECO:0000256" key="1">
    <source>
        <dbReference type="ARBA" id="ARBA00004685"/>
    </source>
</evidence>
<dbReference type="PANTHER" id="PTHR22946:SF13">
    <property type="entry name" value="ALPHA_BETA HYDROLASE PSOB"/>
    <property type="match status" value="1"/>
</dbReference>
<evidence type="ECO:0000313" key="5">
    <source>
        <dbReference type="Proteomes" id="UP000078397"/>
    </source>
</evidence>
<dbReference type="GeneID" id="28858520"/>
<keyword evidence="2 4" id="KW-0378">Hydrolase</keyword>
<name>A0A179F3Z4_METCM</name>
<dbReference type="OrthoDB" id="249703at2759"/>
<dbReference type="SUPFAM" id="SSF53474">
    <property type="entry name" value="alpha/beta-Hydrolases"/>
    <property type="match status" value="1"/>
</dbReference>
<dbReference type="EMBL" id="LSBJ02000009">
    <property type="protein sequence ID" value="OAQ60138.1"/>
    <property type="molecule type" value="Genomic_DNA"/>
</dbReference>
<dbReference type="STRING" id="1380566.A0A179F3Z4"/>
<dbReference type="KEGG" id="pchm:VFPPC_16773"/>
<dbReference type="GO" id="GO:0016787">
    <property type="term" value="F:hydrolase activity"/>
    <property type="evidence" value="ECO:0007669"/>
    <property type="project" value="UniProtKB-KW"/>
</dbReference>
<dbReference type="RefSeq" id="XP_018138048.1">
    <property type="nucleotide sequence ID" value="XM_018294526.1"/>
</dbReference>
<dbReference type="AlphaFoldDB" id="A0A179F3Z4"/>
<evidence type="ECO:0000313" key="4">
    <source>
        <dbReference type="EMBL" id="OAQ60138.1"/>
    </source>
</evidence>
<reference evidence="4 5" key="1">
    <citation type="journal article" date="2016" name="PLoS Pathog.">
        <title>Biosynthesis of antibiotic leucinostatins in bio-control fungus Purpureocillium lilacinum and their inhibition on phytophthora revealed by genome mining.</title>
        <authorList>
            <person name="Wang G."/>
            <person name="Liu Z."/>
            <person name="Lin R."/>
            <person name="Li E."/>
            <person name="Mao Z."/>
            <person name="Ling J."/>
            <person name="Yang Y."/>
            <person name="Yin W.B."/>
            <person name="Xie B."/>
        </authorList>
    </citation>
    <scope>NUCLEOTIDE SEQUENCE [LARGE SCALE GENOMIC DNA]</scope>
    <source>
        <strain evidence="4">170</strain>
    </source>
</reference>
<accession>A0A179F3Z4</accession>
<organism evidence="4 5">
    <name type="scientific">Pochonia chlamydosporia 170</name>
    <dbReference type="NCBI Taxonomy" id="1380566"/>
    <lineage>
        <taxon>Eukaryota</taxon>
        <taxon>Fungi</taxon>
        <taxon>Dikarya</taxon>
        <taxon>Ascomycota</taxon>
        <taxon>Pezizomycotina</taxon>
        <taxon>Sordariomycetes</taxon>
        <taxon>Hypocreomycetidae</taxon>
        <taxon>Hypocreales</taxon>
        <taxon>Clavicipitaceae</taxon>
        <taxon>Pochonia</taxon>
    </lineage>
</organism>
<sequence length="842" mass="93137">MIQFFKSPFLQFEFLRLLAMTPFEGGEIAEILDTASKIKDQDPNSWYSAWLEVGTKAEQIAHEAEATGDKISARRAYLRASNYLRAAQFMLNEGAIGHDKRVLPTIERAINDFRKGVKYLDGQVHFLDIPYEDKVKLPGYLYLPAESKRLPNGQKTPILINTGGGDSTQEEIYFINASTGPSLGYAVLTFDGPGQGIVLRRDKLPMRPDWEVVVGRVLDHLWQFAKDHPEANLDLDHIGITGASMGGYYALRGAVDPRIHACISVDGFYSMESFAQGRMPGWLWSLFSGGYVSNGVFDRIIGLISGWTFQTRWEFQHMRWAMGRNSDAEVIKRMLDYTLKNKDGSELLHSVKCPVLVTGAGSSFYFDPETTTRKVLKTLVHLPEDQKEEWIAKDVVFGGLQAKIGAFAYSMQRTFAYLDEKFGVKRSPLPDSEGTPGRRINAQQKKQRQIQNSLVMSDTMDPPMMDLAPNTDDGIAVSSAAGSDAHNQYGLLLDQVISSNNLSLDPSLSMIQFGGTTPAIYSSPASQEASDAHLHSEQTTGASTAITTGSPNLQWSSNNNECVIDPATEANWRQVFNREWELLSCQQPATGNDISATSTVNGSCEDKPKGRCILDTIRQLSQLHVELFAHGATVPKPPTSISQPLSWKDKDFAIDRTFQLSQRLIDILNAQYPRFLETASMIGSDAASSPDATAPPEEESKIDEGSCLLILSCYLRLVVVYDNIFGNMQACLDRSSVTAREDYVNLPGIKVGSFTLPHSSALQIVLILQLARNLLSRIGEILKAAGFDTSTHDDDGVQRVRSTEDMTNLLLSSAIKTVASQESTLMERITKLRNTLISLNIL</sequence>